<keyword evidence="3" id="KW-1185">Reference proteome</keyword>
<dbReference type="Gene3D" id="3.40.50.360">
    <property type="match status" value="1"/>
</dbReference>
<dbReference type="RefSeq" id="WP_221257734.1">
    <property type="nucleotide sequence ID" value="NZ_AP024749.1"/>
</dbReference>
<dbReference type="Pfam" id="PF03358">
    <property type="entry name" value="FMN_red"/>
    <property type="match status" value="1"/>
</dbReference>
<accession>A0ABN6HYZ7</accession>
<proteinExistence type="predicted"/>
<gene>
    <name evidence="2" type="ORF">KK2020170_14830</name>
</gene>
<evidence type="ECO:0000313" key="3">
    <source>
        <dbReference type="Proteomes" id="UP000825258"/>
    </source>
</evidence>
<evidence type="ECO:0000259" key="1">
    <source>
        <dbReference type="Pfam" id="PF03358"/>
    </source>
</evidence>
<sequence>MKIVGFAGSNSSTSINKKLVTYVTSLFANVEVEILDLNDYELPLFGVDLEKEIGQPELAAQFLQKMNSADLLVVSLAENNGNYSVAFKNIFDWASRQEKNVFQGKDMLLMSTSPGGRGGATVLEIAKNSFPRYGANILATFSLPKFYENFNVDENLISNPELQKEIQQIVTKISK</sequence>
<organism evidence="2 3">
    <name type="scientific">Flavobacterium okayamense</name>
    <dbReference type="NCBI Taxonomy" id="2830782"/>
    <lineage>
        <taxon>Bacteria</taxon>
        <taxon>Pseudomonadati</taxon>
        <taxon>Bacteroidota</taxon>
        <taxon>Flavobacteriia</taxon>
        <taxon>Flavobacteriales</taxon>
        <taxon>Flavobacteriaceae</taxon>
        <taxon>Flavobacterium</taxon>
    </lineage>
</organism>
<name>A0ABN6HYZ7_9FLAO</name>
<dbReference type="InterPro" id="IPR050712">
    <property type="entry name" value="NAD(P)H-dep_reductase"/>
</dbReference>
<dbReference type="InterPro" id="IPR029039">
    <property type="entry name" value="Flavoprotein-like_sf"/>
</dbReference>
<dbReference type="EMBL" id="AP024749">
    <property type="protein sequence ID" value="BCY28615.1"/>
    <property type="molecule type" value="Genomic_DNA"/>
</dbReference>
<dbReference type="Proteomes" id="UP000825258">
    <property type="component" value="Chromosome"/>
</dbReference>
<dbReference type="SUPFAM" id="SSF52218">
    <property type="entry name" value="Flavoproteins"/>
    <property type="match status" value="1"/>
</dbReference>
<evidence type="ECO:0000313" key="2">
    <source>
        <dbReference type="EMBL" id="BCY28615.1"/>
    </source>
</evidence>
<protein>
    <submittedName>
        <fullName evidence="2">FMN reductase</fullName>
    </submittedName>
</protein>
<feature type="domain" description="NADPH-dependent FMN reductase-like" evidence="1">
    <location>
        <begin position="1"/>
        <end position="140"/>
    </location>
</feature>
<dbReference type="InterPro" id="IPR005025">
    <property type="entry name" value="FMN_Rdtase-like_dom"/>
</dbReference>
<dbReference type="PANTHER" id="PTHR30543">
    <property type="entry name" value="CHROMATE REDUCTASE"/>
    <property type="match status" value="1"/>
</dbReference>
<dbReference type="PANTHER" id="PTHR30543:SF21">
    <property type="entry name" value="NAD(P)H-DEPENDENT FMN REDUCTASE LOT6"/>
    <property type="match status" value="1"/>
</dbReference>
<reference evidence="2 3" key="1">
    <citation type="submission" date="2021-06" db="EMBL/GenBank/DDBJ databases">
        <title>Whole genome sequences of Flavobacterium sp. KK2020170 and assembly.</title>
        <authorList>
            <person name="Kitahara K."/>
            <person name="Miyoshi S."/>
            <person name="Uesaka K."/>
        </authorList>
    </citation>
    <scope>NUCLEOTIDE SEQUENCE [LARGE SCALE GENOMIC DNA]</scope>
    <source>
        <strain evidence="2 3">KK2020170</strain>
    </source>
</reference>